<feature type="transmembrane region" description="Helical" evidence="9">
    <location>
        <begin position="41"/>
        <end position="63"/>
    </location>
</feature>
<comment type="similarity">
    <text evidence="9">Belongs to the insect chemoreceptor superfamily. Heteromeric odorant receptor channel (TC 1.A.69) family.</text>
</comment>
<dbReference type="Proteomes" id="UP000655588">
    <property type="component" value="Unassembled WGS sequence"/>
</dbReference>
<keyword evidence="3 9" id="KW-0812">Transmembrane</keyword>
<keyword evidence="8 9" id="KW-0807">Transducer</keyword>
<proteinExistence type="inferred from homology"/>
<evidence type="ECO:0000313" key="10">
    <source>
        <dbReference type="EMBL" id="KAF3420777.1"/>
    </source>
</evidence>
<dbReference type="GO" id="GO:0004984">
    <property type="term" value="F:olfactory receptor activity"/>
    <property type="evidence" value="ECO:0007669"/>
    <property type="project" value="InterPro"/>
</dbReference>
<keyword evidence="7 9" id="KW-0675">Receptor</keyword>
<evidence type="ECO:0000256" key="3">
    <source>
        <dbReference type="ARBA" id="ARBA00022692"/>
    </source>
</evidence>
<keyword evidence="6 9" id="KW-0472">Membrane</keyword>
<evidence type="ECO:0000256" key="2">
    <source>
        <dbReference type="ARBA" id="ARBA00022606"/>
    </source>
</evidence>
<dbReference type="GO" id="GO:0005886">
    <property type="term" value="C:plasma membrane"/>
    <property type="evidence" value="ECO:0007669"/>
    <property type="project" value="UniProtKB-SubCell"/>
</dbReference>
<dbReference type="PANTHER" id="PTHR21137:SF26">
    <property type="entry name" value="ODORANT RECEPTOR 10A-RELATED"/>
    <property type="match status" value="1"/>
</dbReference>
<gene>
    <name evidence="10" type="ORF">E2986_04409</name>
</gene>
<dbReference type="EMBL" id="WNWW01000920">
    <property type="protein sequence ID" value="KAF3420777.1"/>
    <property type="molecule type" value="Genomic_DNA"/>
</dbReference>
<accession>A0A833W199</accession>
<dbReference type="Pfam" id="PF02949">
    <property type="entry name" value="7tm_6"/>
    <property type="match status" value="1"/>
</dbReference>
<evidence type="ECO:0000256" key="6">
    <source>
        <dbReference type="ARBA" id="ARBA00023136"/>
    </source>
</evidence>
<sequence>MKELPNTSFDYYTLPNKISCGILGIWPIDEGSSTFSKIFTYCRVIVAITALNSVFVPEIMAIAVNWGDIQILTGIGCVLTSVGQVLYKIIYLVARREKAHELYNEIRSLWDATDDPNEKKSYQQIAYWARTVTITFYACVLCNVIFFTTSAIIDYLCNDNRHLPFDQRYSNITVRYGTDISASPKFEIAFFCQLLACIVGISAITGVDCTFMTIILHVAGQFKLIKTWINKIGNEINRESVHLDKFEMDLFKCIRHHQRIIHVVDDINNLLTPILFMQLLTSGIEICLSGYAMLDNGAAVIDIMKFTTHFISMAVELLLWCWPGEILVHESEEIGQVIYFNIPWYNLPPIYRRHLCFVIVRAQQYCSITALTFKVLSIHTLTSVSTHCFNFEN</sequence>
<evidence type="ECO:0000256" key="8">
    <source>
        <dbReference type="ARBA" id="ARBA00023224"/>
    </source>
</evidence>
<protein>
    <recommendedName>
        <fullName evidence="9">Odorant receptor</fullName>
    </recommendedName>
</protein>
<comment type="subcellular location">
    <subcellularLocation>
        <location evidence="9">Cell membrane</location>
        <topology evidence="9">Multi-pass membrane protein</topology>
    </subcellularLocation>
    <subcellularLocation>
        <location evidence="1">Membrane</location>
        <topology evidence="1">Multi-pass membrane protein</topology>
    </subcellularLocation>
</comment>
<keyword evidence="4 9" id="KW-0552">Olfaction</keyword>
<organism evidence="10 11">
    <name type="scientific">Frieseomelitta varia</name>
    <dbReference type="NCBI Taxonomy" id="561572"/>
    <lineage>
        <taxon>Eukaryota</taxon>
        <taxon>Metazoa</taxon>
        <taxon>Ecdysozoa</taxon>
        <taxon>Arthropoda</taxon>
        <taxon>Hexapoda</taxon>
        <taxon>Insecta</taxon>
        <taxon>Pterygota</taxon>
        <taxon>Neoptera</taxon>
        <taxon>Endopterygota</taxon>
        <taxon>Hymenoptera</taxon>
        <taxon>Apocrita</taxon>
        <taxon>Aculeata</taxon>
        <taxon>Apoidea</taxon>
        <taxon>Anthophila</taxon>
        <taxon>Apidae</taxon>
        <taxon>Frieseomelitta</taxon>
    </lineage>
</organism>
<keyword evidence="11" id="KW-1185">Reference proteome</keyword>
<evidence type="ECO:0000256" key="1">
    <source>
        <dbReference type="ARBA" id="ARBA00004141"/>
    </source>
</evidence>
<evidence type="ECO:0000256" key="5">
    <source>
        <dbReference type="ARBA" id="ARBA00022989"/>
    </source>
</evidence>
<comment type="caution">
    <text evidence="9">Lacks conserved residue(s) required for the propagation of feature annotation.</text>
</comment>
<feature type="transmembrane region" description="Helical" evidence="9">
    <location>
        <begin position="188"/>
        <end position="216"/>
    </location>
</feature>
<dbReference type="GO" id="GO:0007165">
    <property type="term" value="P:signal transduction"/>
    <property type="evidence" value="ECO:0007669"/>
    <property type="project" value="UniProtKB-KW"/>
</dbReference>
<evidence type="ECO:0000313" key="11">
    <source>
        <dbReference type="Proteomes" id="UP000655588"/>
    </source>
</evidence>
<reference evidence="10" key="1">
    <citation type="submission" date="2019-11" db="EMBL/GenBank/DDBJ databases">
        <title>The nuclear and mitochondrial genomes of Frieseomelitta varia - a highly eusocial stingless bee (Meliponini) with a permanently sterile worker caste.</title>
        <authorList>
            <person name="Freitas F.C.P."/>
            <person name="Lourenco A.P."/>
            <person name="Nunes F.M.F."/>
            <person name="Paschoal A.R."/>
            <person name="Abreu F.C.P."/>
            <person name="Barbin F.O."/>
            <person name="Bataglia L."/>
            <person name="Cardoso-Junior C.A.M."/>
            <person name="Cervoni M.S."/>
            <person name="Silva S.R."/>
            <person name="Dalarmi F."/>
            <person name="Del Lama M.A."/>
            <person name="Depintor T.S."/>
            <person name="Ferreira K.M."/>
            <person name="Goria P.S."/>
            <person name="Jaskot M.C."/>
            <person name="Lago D.C."/>
            <person name="Luna-Lucena D."/>
            <person name="Moda L.M."/>
            <person name="Nascimento L."/>
            <person name="Pedrino M."/>
            <person name="Rabico F.O."/>
            <person name="Sanches F.C."/>
            <person name="Santos D.E."/>
            <person name="Santos C.G."/>
            <person name="Vieira J."/>
            <person name="Lopes T.F."/>
            <person name="Barchuk A.R."/>
            <person name="Hartfelder K."/>
            <person name="Simoes Z.L.P."/>
            <person name="Bitondi M.M.G."/>
            <person name="Pinheiro D.G."/>
        </authorList>
    </citation>
    <scope>NUCLEOTIDE SEQUENCE</scope>
    <source>
        <strain evidence="10">USP_RPSP 00005682</strain>
        <tissue evidence="10">Whole individual</tissue>
    </source>
</reference>
<dbReference type="InterPro" id="IPR004117">
    <property type="entry name" value="7tm6_olfct_rcpt"/>
</dbReference>
<dbReference type="GO" id="GO:0005549">
    <property type="term" value="F:odorant binding"/>
    <property type="evidence" value="ECO:0007669"/>
    <property type="project" value="InterPro"/>
</dbReference>
<comment type="caution">
    <text evidence="10">The sequence shown here is derived from an EMBL/GenBank/DDBJ whole genome shotgun (WGS) entry which is preliminary data.</text>
</comment>
<feature type="transmembrane region" description="Helical" evidence="9">
    <location>
        <begin position="69"/>
        <end position="94"/>
    </location>
</feature>
<evidence type="ECO:0000256" key="4">
    <source>
        <dbReference type="ARBA" id="ARBA00022725"/>
    </source>
</evidence>
<dbReference type="AlphaFoldDB" id="A0A833W199"/>
<dbReference type="PANTHER" id="PTHR21137">
    <property type="entry name" value="ODORANT RECEPTOR"/>
    <property type="match status" value="1"/>
</dbReference>
<evidence type="ECO:0000256" key="9">
    <source>
        <dbReference type="RuleBase" id="RU351113"/>
    </source>
</evidence>
<evidence type="ECO:0000256" key="7">
    <source>
        <dbReference type="ARBA" id="ARBA00023170"/>
    </source>
</evidence>
<keyword evidence="2 9" id="KW-0716">Sensory transduction</keyword>
<feature type="transmembrane region" description="Helical" evidence="9">
    <location>
        <begin position="127"/>
        <end position="153"/>
    </location>
</feature>
<name>A0A833W199_9HYME</name>
<keyword evidence="5 9" id="KW-1133">Transmembrane helix</keyword>